<dbReference type="PANTHER" id="PTHR48081">
    <property type="entry name" value="AB HYDROLASE SUPERFAMILY PROTEIN C4A8.06C"/>
    <property type="match status" value="1"/>
</dbReference>
<dbReference type="InterPro" id="IPR029058">
    <property type="entry name" value="AB_hydrolase_fold"/>
</dbReference>
<evidence type="ECO:0000256" key="1">
    <source>
        <dbReference type="ARBA" id="ARBA00010515"/>
    </source>
</evidence>
<dbReference type="GO" id="GO:0016787">
    <property type="term" value="F:hydrolase activity"/>
    <property type="evidence" value="ECO:0007669"/>
    <property type="project" value="UniProtKB-KW"/>
</dbReference>
<evidence type="ECO:0000313" key="5">
    <source>
        <dbReference type="Proteomes" id="UP000184339"/>
    </source>
</evidence>
<keyword evidence="5" id="KW-1185">Reference proteome</keyword>
<dbReference type="AlphaFoldDB" id="A0A1M7LJ19"/>
<protein>
    <submittedName>
        <fullName evidence="4">Acetyl esterase</fullName>
    </submittedName>
</protein>
<dbReference type="FunFam" id="3.40.50.1820:FF:000089">
    <property type="entry name" value="Alpha/beta hydrolase"/>
    <property type="match status" value="1"/>
</dbReference>
<dbReference type="InterPro" id="IPR013094">
    <property type="entry name" value="AB_hydrolase_3"/>
</dbReference>
<dbReference type="EMBL" id="FRCX01000002">
    <property type="protein sequence ID" value="SHM77636.1"/>
    <property type="molecule type" value="Genomic_DNA"/>
</dbReference>
<dbReference type="SUPFAM" id="SSF53474">
    <property type="entry name" value="alpha/beta-Hydrolases"/>
    <property type="match status" value="1"/>
</dbReference>
<gene>
    <name evidence="4" type="ORF">SAMN05192549_102473</name>
</gene>
<dbReference type="InterPro" id="IPR050300">
    <property type="entry name" value="GDXG_lipolytic_enzyme"/>
</dbReference>
<sequence>MTSEHTKKLAKQTAMRIVYQTLSSLLFVMPLNPDLASFLELVQAGDSQPMHLQTPAAARASYDEATPMLDAPGAASVATQDLSLPCADGHQVGARLYSPPSTDSLPCLLFFHGGGFCIGGLDSHDALCRDLAERTPCKVLAVDYRLAPEHKFPAAYNDARDAWQWLCRHAASHGIDAGRLAVGGDSAGGTLATTLCIALKNAGQRQPALQVLLYPCTSSQQNSPSHERHGQGYLLEAETLQWMFAHYLNHPHDRNDWRFAPLAAQDVSGLASAHIVLAEYDPLLDEGVAYGAKLHDAGVPVTQKIYTGMVHDFARLGNIVDDADTLRDDLAHILSGAFAGVTAND</sequence>
<evidence type="ECO:0000256" key="2">
    <source>
        <dbReference type="ARBA" id="ARBA00022801"/>
    </source>
</evidence>
<dbReference type="STRING" id="551987.SAMN05192549_102473"/>
<keyword evidence="2" id="KW-0378">Hydrolase</keyword>
<feature type="domain" description="Alpha/beta hydrolase fold-3" evidence="3">
    <location>
        <begin position="108"/>
        <end position="314"/>
    </location>
</feature>
<evidence type="ECO:0000259" key="3">
    <source>
        <dbReference type="Pfam" id="PF07859"/>
    </source>
</evidence>
<dbReference type="Proteomes" id="UP000184339">
    <property type="component" value="Unassembled WGS sequence"/>
</dbReference>
<comment type="similarity">
    <text evidence="1">Belongs to the 'GDXG' lipolytic enzyme family.</text>
</comment>
<evidence type="ECO:0000313" key="4">
    <source>
        <dbReference type="EMBL" id="SHM77636.1"/>
    </source>
</evidence>
<proteinExistence type="inferred from homology"/>
<dbReference type="Pfam" id="PF07859">
    <property type="entry name" value="Abhydrolase_3"/>
    <property type="match status" value="1"/>
</dbReference>
<reference evidence="5" key="1">
    <citation type="submission" date="2016-11" db="EMBL/GenBank/DDBJ databases">
        <authorList>
            <person name="Varghese N."/>
            <person name="Submissions S."/>
        </authorList>
    </citation>
    <scope>NUCLEOTIDE SEQUENCE [LARGE SCALE GENOMIC DNA]</scope>
    <source>
        <strain evidence="5">Sac-22</strain>
    </source>
</reference>
<organism evidence="4 5">
    <name type="scientific">Duganella sacchari</name>
    <dbReference type="NCBI Taxonomy" id="551987"/>
    <lineage>
        <taxon>Bacteria</taxon>
        <taxon>Pseudomonadati</taxon>
        <taxon>Pseudomonadota</taxon>
        <taxon>Betaproteobacteria</taxon>
        <taxon>Burkholderiales</taxon>
        <taxon>Oxalobacteraceae</taxon>
        <taxon>Telluria group</taxon>
        <taxon>Duganella</taxon>
    </lineage>
</organism>
<accession>A0A1M7LJ19</accession>
<dbReference type="Gene3D" id="3.40.50.1820">
    <property type="entry name" value="alpha/beta hydrolase"/>
    <property type="match status" value="1"/>
</dbReference>
<name>A0A1M7LJ19_9BURK</name>
<dbReference type="PANTHER" id="PTHR48081:SF8">
    <property type="entry name" value="ALPHA_BETA HYDROLASE FOLD-3 DOMAIN-CONTAINING PROTEIN-RELATED"/>
    <property type="match status" value="1"/>
</dbReference>